<dbReference type="EMBL" id="BAIV01000045">
    <property type="protein sequence ID" value="GAE86410.1"/>
    <property type="molecule type" value="Genomic_DNA"/>
</dbReference>
<evidence type="ECO:0000256" key="1">
    <source>
        <dbReference type="SAM" id="Phobius"/>
    </source>
</evidence>
<accession>W4UYT5</accession>
<dbReference type="AlphaFoldDB" id="W4UYT5"/>
<feature type="transmembrane region" description="Helical" evidence="1">
    <location>
        <begin position="21"/>
        <end position="43"/>
    </location>
</feature>
<protein>
    <submittedName>
        <fullName evidence="2">Uncharacterized protein</fullName>
    </submittedName>
</protein>
<gene>
    <name evidence="2" type="ORF">JCM10512_4921</name>
</gene>
<reference evidence="2 3" key="1">
    <citation type="journal article" date="2014" name="Genome Announc.">
        <title>Draft Genome Sequence of Bacteroides reticulotermitis Strain JCM 10512T, Isolated from the Gut of a Termite.</title>
        <authorList>
            <person name="Yuki M."/>
            <person name="Oshima K."/>
            <person name="Suda W."/>
            <person name="Sakamoto M."/>
            <person name="Iida T."/>
            <person name="Hattori M."/>
            <person name="Ohkuma M."/>
        </authorList>
    </citation>
    <scope>NUCLEOTIDE SEQUENCE [LARGE SCALE GENOMIC DNA]</scope>
    <source>
        <strain evidence="2 3">JCM 10512</strain>
    </source>
</reference>
<organism evidence="2 3">
    <name type="scientific">Bacteroides reticulotermitis JCM 10512</name>
    <dbReference type="NCBI Taxonomy" id="1445607"/>
    <lineage>
        <taxon>Bacteria</taxon>
        <taxon>Pseudomonadati</taxon>
        <taxon>Bacteroidota</taxon>
        <taxon>Bacteroidia</taxon>
        <taxon>Bacteroidales</taxon>
        <taxon>Bacteroidaceae</taxon>
        <taxon>Bacteroides</taxon>
    </lineage>
</organism>
<keyword evidence="1" id="KW-0812">Transmembrane</keyword>
<proteinExistence type="predicted"/>
<name>W4UYT5_9BACE</name>
<evidence type="ECO:0000313" key="2">
    <source>
        <dbReference type="EMBL" id="GAE86410.1"/>
    </source>
</evidence>
<evidence type="ECO:0000313" key="3">
    <source>
        <dbReference type="Proteomes" id="UP000019131"/>
    </source>
</evidence>
<comment type="caution">
    <text evidence="2">The sequence shown here is derived from an EMBL/GenBank/DDBJ whole genome shotgun (WGS) entry which is preliminary data.</text>
</comment>
<keyword evidence="3" id="KW-1185">Reference proteome</keyword>
<keyword evidence="1" id="KW-1133">Transmembrane helix</keyword>
<keyword evidence="1" id="KW-0472">Membrane</keyword>
<sequence>MPADPELANRCKKDRRHLPENSWSFSPVFFFLRIGFCLSQGVFNELDVRD</sequence>
<dbReference type="Proteomes" id="UP000019131">
    <property type="component" value="Unassembled WGS sequence"/>
</dbReference>